<protein>
    <submittedName>
        <fullName evidence="2">Uncharacterized protein</fullName>
    </submittedName>
</protein>
<dbReference type="PANTHER" id="PTHR33488:SF2">
    <property type="entry name" value="EARLY ENDOSOME ANTIGEN 1-LIKE"/>
    <property type="match status" value="1"/>
</dbReference>
<evidence type="ECO:0000313" key="3">
    <source>
        <dbReference type="Proteomes" id="UP000663882"/>
    </source>
</evidence>
<dbReference type="EMBL" id="CAJNOO010000075">
    <property type="protein sequence ID" value="CAF0787251.1"/>
    <property type="molecule type" value="Genomic_DNA"/>
</dbReference>
<accession>A0A813RX31</accession>
<organism evidence="2 3">
    <name type="scientific">Rotaria sordida</name>
    <dbReference type="NCBI Taxonomy" id="392033"/>
    <lineage>
        <taxon>Eukaryota</taxon>
        <taxon>Metazoa</taxon>
        <taxon>Spiralia</taxon>
        <taxon>Gnathifera</taxon>
        <taxon>Rotifera</taxon>
        <taxon>Eurotatoria</taxon>
        <taxon>Bdelloidea</taxon>
        <taxon>Philodinida</taxon>
        <taxon>Philodinidae</taxon>
        <taxon>Rotaria</taxon>
    </lineage>
</organism>
<dbReference type="Proteomes" id="UP000663882">
    <property type="component" value="Unassembled WGS sequence"/>
</dbReference>
<dbReference type="OrthoDB" id="5406275at2759"/>
<feature type="coiled-coil region" evidence="1">
    <location>
        <begin position="204"/>
        <end position="231"/>
    </location>
</feature>
<evidence type="ECO:0000256" key="1">
    <source>
        <dbReference type="SAM" id="Coils"/>
    </source>
</evidence>
<reference evidence="2" key="1">
    <citation type="submission" date="2021-02" db="EMBL/GenBank/DDBJ databases">
        <authorList>
            <person name="Nowell W R."/>
        </authorList>
    </citation>
    <scope>NUCLEOTIDE SEQUENCE</scope>
</reference>
<dbReference type="AlphaFoldDB" id="A0A813RX31"/>
<proteinExistence type="predicted"/>
<dbReference type="PANTHER" id="PTHR33488">
    <property type="entry name" value="ZGC:162509"/>
    <property type="match status" value="1"/>
</dbReference>
<evidence type="ECO:0000313" key="2">
    <source>
        <dbReference type="EMBL" id="CAF0787251.1"/>
    </source>
</evidence>
<sequence length="512" mass="58796">MDTIPRNLNRAITSNLFDAKIDKEIQYLPNIDYEWEDMMIGGPLSINYMGSVMAIASKKDFPFVAGFNHTYIKYPTSFRATLVQVMNDMHKALLGAHTGMDKIQANMGQIPNSLRAVLIVITQAKPSIIKSMLPRHLLNICRYTNDSASIARATLSRFENLQNLLREIFEFTTLTDQKNREVAKQLQAETEERMRNQTHIDESMSNLAAEYKSARQRLEKAQQDYHRAMMNVPGGQWNDYAWQVYAANRPAESCSGWWIFSRCSSVREQQFHEYTQEAKRKAEETLQILKEAEDYSKELFNKQLDRQNKIAIAINHLATLNLAEMSNNEIIKVLIDAAQQIAKVQEQWSRFARLFSKLALETENTQNVILENFLGIIADSEMTGKPLEPTDKMLYVTLLMESATDIDRDSHLLFLLAKTYTDVSNEYMIDQVAEFVGLLFLQTDAERDNHLKEMASKTVSTSNRIKELATERQTKYSLTSLARQQQYTEFVKEVDLHEAIDILSGIGVGKRR</sequence>
<keyword evidence="1" id="KW-0175">Coiled coil</keyword>
<comment type="caution">
    <text evidence="2">The sequence shown here is derived from an EMBL/GenBank/DDBJ whole genome shotgun (WGS) entry which is preliminary data.</text>
</comment>
<name>A0A813RX31_9BILA</name>
<gene>
    <name evidence="2" type="ORF">RFH988_LOCUS3231</name>
</gene>